<name>A0ABQ7CIF8_BRACR</name>
<reference evidence="5 6" key="1">
    <citation type="journal article" date="2020" name="BMC Genomics">
        <title>Intraspecific diversification of the crop wild relative Brassica cretica Lam. using demographic model selection.</title>
        <authorList>
            <person name="Kioukis A."/>
            <person name="Michalopoulou V.A."/>
            <person name="Briers L."/>
            <person name="Pirintsos S."/>
            <person name="Studholme D.J."/>
            <person name="Pavlidis P."/>
            <person name="Sarris P.F."/>
        </authorList>
    </citation>
    <scope>NUCLEOTIDE SEQUENCE [LARGE SCALE GENOMIC DNA]</scope>
    <source>
        <strain evidence="6">cv. PFS-1207/04</strain>
    </source>
</reference>
<dbReference type="SMART" id="SM00856">
    <property type="entry name" value="PMEI"/>
    <property type="match status" value="1"/>
</dbReference>
<feature type="chain" id="PRO_5045874695" description="Pectinesterase inhibitor domain-containing protein" evidence="3">
    <location>
        <begin position="24"/>
        <end position="280"/>
    </location>
</feature>
<dbReference type="PANTHER" id="PTHR31080">
    <property type="entry name" value="PECTINESTERASE INHIBITOR-LIKE"/>
    <property type="match status" value="1"/>
</dbReference>
<evidence type="ECO:0000259" key="4">
    <source>
        <dbReference type="SMART" id="SM00856"/>
    </source>
</evidence>
<keyword evidence="1 3" id="KW-0732">Signal</keyword>
<dbReference type="InterPro" id="IPR006501">
    <property type="entry name" value="Pectinesterase_inhib_dom"/>
</dbReference>
<organism evidence="5 6">
    <name type="scientific">Brassica cretica</name>
    <name type="common">Mustard</name>
    <dbReference type="NCBI Taxonomy" id="69181"/>
    <lineage>
        <taxon>Eukaryota</taxon>
        <taxon>Viridiplantae</taxon>
        <taxon>Streptophyta</taxon>
        <taxon>Embryophyta</taxon>
        <taxon>Tracheophyta</taxon>
        <taxon>Spermatophyta</taxon>
        <taxon>Magnoliopsida</taxon>
        <taxon>eudicotyledons</taxon>
        <taxon>Gunneridae</taxon>
        <taxon>Pentapetalae</taxon>
        <taxon>rosids</taxon>
        <taxon>malvids</taxon>
        <taxon>Brassicales</taxon>
        <taxon>Brassicaceae</taxon>
        <taxon>Brassiceae</taxon>
        <taxon>Brassica</taxon>
    </lineage>
</organism>
<evidence type="ECO:0000256" key="1">
    <source>
        <dbReference type="ARBA" id="ARBA00022729"/>
    </source>
</evidence>
<dbReference type="InterPro" id="IPR035513">
    <property type="entry name" value="Invertase/methylesterase_inhib"/>
</dbReference>
<accession>A0ABQ7CIF8</accession>
<proteinExistence type="inferred from homology"/>
<sequence length="280" mass="30481">MAPPQKLFLAAILAAVIVATTTGDGSNNAGEDIVHSSCMHASYPSLCIRTLSTYSGPTITNRRELAQAAVKISLSHAKAAAKKLAAVRETVGKKREKAAVVDCVEMIGDSVDELSRTLGALKHLRISGGSVNEFRWQMSNAQTWASAALTDDDTCLDGFQGIDGEIKSEVKEWMTKVARVTSNALYMINQLDDKRGKPHVAVSVPSHNNFSANRQDLLTFAEIRDEPSCEIDVVSDVEEEETDDELQWSNEEEDVFASSRKAPFSFPINTCPTRDASSFP</sequence>
<protein>
    <recommendedName>
        <fullName evidence="4">Pectinesterase inhibitor domain-containing protein</fullName>
    </recommendedName>
</protein>
<evidence type="ECO:0000313" key="5">
    <source>
        <dbReference type="EMBL" id="KAF3551949.1"/>
    </source>
</evidence>
<dbReference type="NCBIfam" id="TIGR01614">
    <property type="entry name" value="PME_inhib"/>
    <property type="match status" value="1"/>
</dbReference>
<feature type="signal peptide" evidence="3">
    <location>
        <begin position="1"/>
        <end position="23"/>
    </location>
</feature>
<evidence type="ECO:0000313" key="6">
    <source>
        <dbReference type="Proteomes" id="UP000266723"/>
    </source>
</evidence>
<evidence type="ECO:0000256" key="3">
    <source>
        <dbReference type="SAM" id="SignalP"/>
    </source>
</evidence>
<gene>
    <name evidence="5" type="ORF">DY000_02000922</name>
</gene>
<dbReference type="Pfam" id="PF04043">
    <property type="entry name" value="PMEI"/>
    <property type="match status" value="1"/>
</dbReference>
<evidence type="ECO:0000256" key="2">
    <source>
        <dbReference type="ARBA" id="ARBA00038471"/>
    </source>
</evidence>
<feature type="domain" description="Pectinesterase inhibitor" evidence="4">
    <location>
        <begin position="29"/>
        <end position="187"/>
    </location>
</feature>
<dbReference type="CDD" id="cd15798">
    <property type="entry name" value="PMEI-like_3"/>
    <property type="match status" value="1"/>
</dbReference>
<dbReference type="EMBL" id="QGKV02000832">
    <property type="protein sequence ID" value="KAF3551949.1"/>
    <property type="molecule type" value="Genomic_DNA"/>
</dbReference>
<dbReference type="PANTHER" id="PTHR31080:SF110">
    <property type="entry name" value="PECTINESTERASE INHIBITOR 3"/>
    <property type="match status" value="1"/>
</dbReference>
<comment type="caution">
    <text evidence="5">The sequence shown here is derived from an EMBL/GenBank/DDBJ whole genome shotgun (WGS) entry which is preliminary data.</text>
</comment>
<dbReference type="Gene3D" id="1.20.140.40">
    <property type="entry name" value="Invertase/pectin methylesterase inhibitor family protein"/>
    <property type="match status" value="1"/>
</dbReference>
<keyword evidence="6" id="KW-1185">Reference proteome</keyword>
<dbReference type="InterPro" id="IPR051955">
    <property type="entry name" value="PME_Inhibitor"/>
</dbReference>
<comment type="similarity">
    <text evidence="2">Belongs to the PMEI family.</text>
</comment>
<dbReference type="SUPFAM" id="SSF101148">
    <property type="entry name" value="Plant invertase/pectin methylesterase inhibitor"/>
    <property type="match status" value="1"/>
</dbReference>
<dbReference type="Proteomes" id="UP000266723">
    <property type="component" value="Unassembled WGS sequence"/>
</dbReference>